<dbReference type="SMR" id="B3M4J1"/>
<dbReference type="OMA" id="CGGEDEQ"/>
<dbReference type="EMBL" id="CH902618">
    <property type="protein sequence ID" value="EDV40485.1"/>
    <property type="molecule type" value="Genomic_DNA"/>
</dbReference>
<organism evidence="2 3">
    <name type="scientific">Drosophila ananassae</name>
    <name type="common">Fruit fly</name>
    <dbReference type="NCBI Taxonomy" id="7217"/>
    <lineage>
        <taxon>Eukaryota</taxon>
        <taxon>Metazoa</taxon>
        <taxon>Ecdysozoa</taxon>
        <taxon>Arthropoda</taxon>
        <taxon>Hexapoda</taxon>
        <taxon>Insecta</taxon>
        <taxon>Pterygota</taxon>
        <taxon>Neoptera</taxon>
        <taxon>Endopterygota</taxon>
        <taxon>Diptera</taxon>
        <taxon>Brachycera</taxon>
        <taxon>Muscomorpha</taxon>
        <taxon>Ephydroidea</taxon>
        <taxon>Drosophilidae</taxon>
        <taxon>Drosophila</taxon>
        <taxon>Sophophora</taxon>
    </lineage>
</organism>
<dbReference type="STRING" id="7217.B3M4J1"/>
<dbReference type="OrthoDB" id="7866449at2759"/>
<sequence>MPLHDRAKARLEHEITILRREVARLRAKQDQRRRDKLEKDVAQARLEQEVQVLHQELAAVRCDRDELSRKHAAYMRKCGGEDEQSRAVNAQLVKLDRHVTKQDKYIAFLEEQINHTRNKYHQRMTDVKQGTELVENELKKVRNEMRTVAQRAGEVDKMKKKISSLEGKLQRRNSLIAKYEIKHAELMVLVQGIHTEETKKEETPIEVLAASRLSGGSPDGRSNAGYLMCTYTSDMDLLDQQSEEYVPNPVEEQPSNFSYLATALKRRLGYPYSTQPDPSVFIAAEMGNPGVQVI</sequence>
<name>B3M4J1_DROAN</name>
<dbReference type="HOGENOM" id="CLU_947530_0_0_1"/>
<dbReference type="Proteomes" id="UP000007801">
    <property type="component" value="Unassembled WGS sequence"/>
</dbReference>
<reference evidence="2 3" key="1">
    <citation type="journal article" date="2007" name="Nature">
        <title>Evolution of genes and genomes on the Drosophila phylogeny.</title>
        <authorList>
            <consortium name="Drosophila 12 Genomes Consortium"/>
            <person name="Clark A.G."/>
            <person name="Eisen M.B."/>
            <person name="Smith D.R."/>
            <person name="Bergman C.M."/>
            <person name="Oliver B."/>
            <person name="Markow T.A."/>
            <person name="Kaufman T.C."/>
            <person name="Kellis M."/>
            <person name="Gelbart W."/>
            <person name="Iyer V.N."/>
            <person name="Pollard D.A."/>
            <person name="Sackton T.B."/>
            <person name="Larracuente A.M."/>
            <person name="Singh N.D."/>
            <person name="Abad J.P."/>
            <person name="Abt D.N."/>
            <person name="Adryan B."/>
            <person name="Aguade M."/>
            <person name="Akashi H."/>
            <person name="Anderson W.W."/>
            <person name="Aquadro C.F."/>
            <person name="Ardell D.H."/>
            <person name="Arguello R."/>
            <person name="Artieri C.G."/>
            <person name="Barbash D.A."/>
            <person name="Barker D."/>
            <person name="Barsanti P."/>
            <person name="Batterham P."/>
            <person name="Batzoglou S."/>
            <person name="Begun D."/>
            <person name="Bhutkar A."/>
            <person name="Blanco E."/>
            <person name="Bosak S.A."/>
            <person name="Bradley R.K."/>
            <person name="Brand A.D."/>
            <person name="Brent M.R."/>
            <person name="Brooks A.N."/>
            <person name="Brown R.H."/>
            <person name="Butlin R.K."/>
            <person name="Caggese C."/>
            <person name="Calvi B.R."/>
            <person name="Bernardo de Carvalho A."/>
            <person name="Caspi A."/>
            <person name="Castrezana S."/>
            <person name="Celniker S.E."/>
            <person name="Chang J.L."/>
            <person name="Chapple C."/>
            <person name="Chatterji S."/>
            <person name="Chinwalla A."/>
            <person name="Civetta A."/>
            <person name="Clifton S.W."/>
            <person name="Comeron J.M."/>
            <person name="Costello J.C."/>
            <person name="Coyne J.A."/>
            <person name="Daub J."/>
            <person name="David R.G."/>
            <person name="Delcher A.L."/>
            <person name="Delehaunty K."/>
            <person name="Do C.B."/>
            <person name="Ebling H."/>
            <person name="Edwards K."/>
            <person name="Eickbush T."/>
            <person name="Evans J.D."/>
            <person name="Filipski A."/>
            <person name="Findeiss S."/>
            <person name="Freyhult E."/>
            <person name="Fulton L."/>
            <person name="Fulton R."/>
            <person name="Garcia A.C."/>
            <person name="Gardiner A."/>
            <person name="Garfield D.A."/>
            <person name="Garvin B.E."/>
            <person name="Gibson G."/>
            <person name="Gilbert D."/>
            <person name="Gnerre S."/>
            <person name="Godfrey J."/>
            <person name="Good R."/>
            <person name="Gotea V."/>
            <person name="Gravely B."/>
            <person name="Greenberg A.J."/>
            <person name="Griffiths-Jones S."/>
            <person name="Gross S."/>
            <person name="Guigo R."/>
            <person name="Gustafson E.A."/>
            <person name="Haerty W."/>
            <person name="Hahn M.W."/>
            <person name="Halligan D.L."/>
            <person name="Halpern A.L."/>
            <person name="Halter G.M."/>
            <person name="Han M.V."/>
            <person name="Heger A."/>
            <person name="Hillier L."/>
            <person name="Hinrichs A.S."/>
            <person name="Holmes I."/>
            <person name="Hoskins R.A."/>
            <person name="Hubisz M.J."/>
            <person name="Hultmark D."/>
            <person name="Huntley M.A."/>
            <person name="Jaffe D.B."/>
            <person name="Jagadeeshan S."/>
            <person name="Jeck W.R."/>
            <person name="Johnson J."/>
            <person name="Jones C.D."/>
            <person name="Jordan W.C."/>
            <person name="Karpen G.H."/>
            <person name="Kataoka E."/>
            <person name="Keightley P.D."/>
            <person name="Kheradpour P."/>
            <person name="Kirkness E.F."/>
            <person name="Koerich L.B."/>
            <person name="Kristiansen K."/>
            <person name="Kudrna D."/>
            <person name="Kulathinal R.J."/>
            <person name="Kumar S."/>
            <person name="Kwok R."/>
            <person name="Lander E."/>
            <person name="Langley C.H."/>
            <person name="Lapoint R."/>
            <person name="Lazzaro B.P."/>
            <person name="Lee S.J."/>
            <person name="Levesque L."/>
            <person name="Li R."/>
            <person name="Lin C.F."/>
            <person name="Lin M.F."/>
            <person name="Lindblad-Toh K."/>
            <person name="Llopart A."/>
            <person name="Long M."/>
            <person name="Low L."/>
            <person name="Lozovsky E."/>
            <person name="Lu J."/>
            <person name="Luo M."/>
            <person name="Machado C.A."/>
            <person name="Makalowski W."/>
            <person name="Marzo M."/>
            <person name="Matsuda M."/>
            <person name="Matzkin L."/>
            <person name="McAllister B."/>
            <person name="McBride C.S."/>
            <person name="McKernan B."/>
            <person name="McKernan K."/>
            <person name="Mendez-Lago M."/>
            <person name="Minx P."/>
            <person name="Mollenhauer M.U."/>
            <person name="Montooth K."/>
            <person name="Mount S.M."/>
            <person name="Mu X."/>
            <person name="Myers E."/>
            <person name="Negre B."/>
            <person name="Newfeld S."/>
            <person name="Nielsen R."/>
            <person name="Noor M.A."/>
            <person name="O'Grady P."/>
            <person name="Pachter L."/>
            <person name="Papaceit M."/>
            <person name="Parisi M.J."/>
            <person name="Parisi M."/>
            <person name="Parts L."/>
            <person name="Pedersen J.S."/>
            <person name="Pesole G."/>
            <person name="Phillippy A.M."/>
            <person name="Ponting C.P."/>
            <person name="Pop M."/>
            <person name="Porcelli D."/>
            <person name="Powell J.R."/>
            <person name="Prohaska S."/>
            <person name="Pruitt K."/>
            <person name="Puig M."/>
            <person name="Quesneville H."/>
            <person name="Ram K.R."/>
            <person name="Rand D."/>
            <person name="Rasmussen M.D."/>
            <person name="Reed L.K."/>
            <person name="Reenan R."/>
            <person name="Reily A."/>
            <person name="Remington K.A."/>
            <person name="Rieger T.T."/>
            <person name="Ritchie M.G."/>
            <person name="Robin C."/>
            <person name="Rogers Y.H."/>
            <person name="Rohde C."/>
            <person name="Rozas J."/>
            <person name="Rubenfield M.J."/>
            <person name="Ruiz A."/>
            <person name="Russo S."/>
            <person name="Salzberg S.L."/>
            <person name="Sanchez-Gracia A."/>
            <person name="Saranga D.J."/>
            <person name="Sato H."/>
            <person name="Schaeffer S.W."/>
            <person name="Schatz M.C."/>
            <person name="Schlenke T."/>
            <person name="Schwartz R."/>
            <person name="Segarra C."/>
            <person name="Singh R.S."/>
            <person name="Sirot L."/>
            <person name="Sirota M."/>
            <person name="Sisneros N.B."/>
            <person name="Smith C.D."/>
            <person name="Smith T.F."/>
            <person name="Spieth J."/>
            <person name="Stage D.E."/>
            <person name="Stark A."/>
            <person name="Stephan W."/>
            <person name="Strausberg R.L."/>
            <person name="Strempel S."/>
            <person name="Sturgill D."/>
            <person name="Sutton G."/>
            <person name="Sutton G.G."/>
            <person name="Tao W."/>
            <person name="Teichmann S."/>
            <person name="Tobari Y.N."/>
            <person name="Tomimura Y."/>
            <person name="Tsolas J.M."/>
            <person name="Valente V.L."/>
            <person name="Venter E."/>
            <person name="Venter J.C."/>
            <person name="Vicario S."/>
            <person name="Vieira F.G."/>
            <person name="Vilella A.J."/>
            <person name="Villasante A."/>
            <person name="Walenz B."/>
            <person name="Wang J."/>
            <person name="Wasserman M."/>
            <person name="Watts T."/>
            <person name="Wilson D."/>
            <person name="Wilson R.K."/>
            <person name="Wing R.A."/>
            <person name="Wolfner M.F."/>
            <person name="Wong A."/>
            <person name="Wong G.K."/>
            <person name="Wu C.I."/>
            <person name="Wu G."/>
            <person name="Yamamoto D."/>
            <person name="Yang H.P."/>
            <person name="Yang S.P."/>
            <person name="Yorke J.A."/>
            <person name="Yoshida K."/>
            <person name="Zdobnov E."/>
            <person name="Zhang P."/>
            <person name="Zhang Y."/>
            <person name="Zimin A.V."/>
            <person name="Baldwin J."/>
            <person name="Abdouelleil A."/>
            <person name="Abdulkadir J."/>
            <person name="Abebe A."/>
            <person name="Abera B."/>
            <person name="Abreu J."/>
            <person name="Acer S.C."/>
            <person name="Aftuck L."/>
            <person name="Alexander A."/>
            <person name="An P."/>
            <person name="Anderson E."/>
            <person name="Anderson S."/>
            <person name="Arachi H."/>
            <person name="Azer M."/>
            <person name="Bachantsang P."/>
            <person name="Barry A."/>
            <person name="Bayul T."/>
            <person name="Berlin A."/>
            <person name="Bessette D."/>
            <person name="Bloom T."/>
            <person name="Blye J."/>
            <person name="Boguslavskiy L."/>
            <person name="Bonnet C."/>
            <person name="Boukhgalter B."/>
            <person name="Bourzgui I."/>
            <person name="Brown A."/>
            <person name="Cahill P."/>
            <person name="Channer S."/>
            <person name="Cheshatsang Y."/>
            <person name="Chuda L."/>
            <person name="Citroen M."/>
            <person name="Collymore A."/>
            <person name="Cooke P."/>
            <person name="Costello M."/>
            <person name="D'Aco K."/>
            <person name="Daza R."/>
            <person name="De Haan G."/>
            <person name="DeGray S."/>
            <person name="DeMaso C."/>
            <person name="Dhargay N."/>
            <person name="Dooley K."/>
            <person name="Dooley E."/>
            <person name="Doricent M."/>
            <person name="Dorje P."/>
            <person name="Dorjee K."/>
            <person name="Dupes A."/>
            <person name="Elong R."/>
            <person name="Falk J."/>
            <person name="Farina A."/>
            <person name="Faro S."/>
            <person name="Ferguson D."/>
            <person name="Fisher S."/>
            <person name="Foley C.D."/>
            <person name="Franke A."/>
            <person name="Friedrich D."/>
            <person name="Gadbois L."/>
            <person name="Gearin G."/>
            <person name="Gearin C.R."/>
            <person name="Giannoukos G."/>
            <person name="Goode T."/>
            <person name="Graham J."/>
            <person name="Grandbois E."/>
            <person name="Grewal S."/>
            <person name="Gyaltsen K."/>
            <person name="Hafez N."/>
            <person name="Hagos B."/>
            <person name="Hall J."/>
            <person name="Henson C."/>
            <person name="Hollinger A."/>
            <person name="Honan T."/>
            <person name="Huard M.D."/>
            <person name="Hughes L."/>
            <person name="Hurhula B."/>
            <person name="Husby M.E."/>
            <person name="Kamat A."/>
            <person name="Kanga B."/>
            <person name="Kashin S."/>
            <person name="Khazanovich D."/>
            <person name="Kisner P."/>
            <person name="Lance K."/>
            <person name="Lara M."/>
            <person name="Lee W."/>
            <person name="Lennon N."/>
            <person name="Letendre F."/>
            <person name="LeVine R."/>
            <person name="Lipovsky A."/>
            <person name="Liu X."/>
            <person name="Liu J."/>
            <person name="Liu S."/>
            <person name="Lokyitsang T."/>
            <person name="Lokyitsang Y."/>
            <person name="Lubonja R."/>
            <person name="Lui A."/>
            <person name="MacDonald P."/>
            <person name="Magnisalis V."/>
            <person name="Maru K."/>
            <person name="Matthews C."/>
            <person name="McCusker W."/>
            <person name="McDonough S."/>
            <person name="Mehta T."/>
            <person name="Meldrim J."/>
            <person name="Meneus L."/>
            <person name="Mihai O."/>
            <person name="Mihalev A."/>
            <person name="Mihova T."/>
            <person name="Mittelman R."/>
            <person name="Mlenga V."/>
            <person name="Montmayeur A."/>
            <person name="Mulrain L."/>
            <person name="Navidi A."/>
            <person name="Naylor J."/>
            <person name="Negash T."/>
            <person name="Nguyen T."/>
            <person name="Nguyen N."/>
            <person name="Nicol R."/>
            <person name="Norbu C."/>
            <person name="Norbu N."/>
            <person name="Novod N."/>
            <person name="O'Neill B."/>
            <person name="Osman S."/>
            <person name="Markiewicz E."/>
            <person name="Oyono O.L."/>
            <person name="Patti C."/>
            <person name="Phunkhang P."/>
            <person name="Pierre F."/>
            <person name="Priest M."/>
            <person name="Raghuraman S."/>
            <person name="Rege F."/>
            <person name="Reyes R."/>
            <person name="Rise C."/>
            <person name="Rogov P."/>
            <person name="Ross K."/>
            <person name="Ryan E."/>
            <person name="Settipalli S."/>
            <person name="Shea T."/>
            <person name="Sherpa N."/>
            <person name="Shi L."/>
            <person name="Shih D."/>
            <person name="Sparrow T."/>
            <person name="Spaulding J."/>
            <person name="Stalker J."/>
            <person name="Stange-Thomann N."/>
            <person name="Stavropoulos S."/>
            <person name="Stone C."/>
            <person name="Strader C."/>
            <person name="Tesfaye S."/>
            <person name="Thomson T."/>
            <person name="Thoulutsang Y."/>
            <person name="Thoulutsang D."/>
            <person name="Topham K."/>
            <person name="Topping I."/>
            <person name="Tsamla T."/>
            <person name="Vassiliev H."/>
            <person name="Vo A."/>
            <person name="Wangchuk T."/>
            <person name="Wangdi T."/>
            <person name="Weiand M."/>
            <person name="Wilkinson J."/>
            <person name="Wilson A."/>
            <person name="Yadav S."/>
            <person name="Young G."/>
            <person name="Yu Q."/>
            <person name="Zembek L."/>
            <person name="Zhong D."/>
            <person name="Zimmer A."/>
            <person name="Zwirko Z."/>
            <person name="Jaffe D.B."/>
            <person name="Alvarez P."/>
            <person name="Brockman W."/>
            <person name="Butler J."/>
            <person name="Chin C."/>
            <person name="Gnerre S."/>
            <person name="Grabherr M."/>
            <person name="Kleber M."/>
            <person name="Mauceli E."/>
            <person name="MacCallum I."/>
        </authorList>
    </citation>
    <scope>NUCLEOTIDE SEQUENCE [LARGE SCALE GENOMIC DNA]</scope>
    <source>
        <strain evidence="3">Tucson 14024-0371.13</strain>
    </source>
</reference>
<dbReference type="PhylomeDB" id="B3M4J1"/>
<gene>
    <name evidence="2" type="primary">Dana\GF23910</name>
    <name evidence="2" type="synonym">dana_GLEANR_8673</name>
    <name evidence="2" type="ORF">GF23910</name>
</gene>
<evidence type="ECO:0000313" key="2">
    <source>
        <dbReference type="EMBL" id="EDV40485.1"/>
    </source>
</evidence>
<dbReference type="FunCoup" id="B3M4J1">
    <property type="interactions" value="13"/>
</dbReference>
<feature type="coiled-coil region" evidence="1">
    <location>
        <begin position="8"/>
        <end position="70"/>
    </location>
</feature>
<evidence type="ECO:0000256" key="1">
    <source>
        <dbReference type="SAM" id="Coils"/>
    </source>
</evidence>
<accession>B3M4J1</accession>
<dbReference type="GeneID" id="6506546"/>
<evidence type="ECO:0000313" key="3">
    <source>
        <dbReference type="Proteomes" id="UP000007801"/>
    </source>
</evidence>
<keyword evidence="1" id="KW-0175">Coiled coil</keyword>
<dbReference type="InParanoid" id="B3M4J1"/>
<proteinExistence type="predicted"/>
<dbReference type="AlphaFoldDB" id="B3M4J1"/>
<keyword evidence="3" id="KW-1185">Reference proteome</keyword>
<protein>
    <submittedName>
        <fullName evidence="2">Uncharacterized protein</fullName>
    </submittedName>
</protein>
<dbReference type="KEGG" id="dan:6506546"/>
<dbReference type="eggNOG" id="ENOG502TAV4">
    <property type="taxonomic scope" value="Eukaryota"/>
</dbReference>